<evidence type="ECO:0000313" key="4">
    <source>
        <dbReference type="Proteomes" id="UP000016928"/>
    </source>
</evidence>
<feature type="compositionally biased region" description="Polar residues" evidence="2">
    <location>
        <begin position="1"/>
        <end position="18"/>
    </location>
</feature>
<dbReference type="HOGENOM" id="CLU_1986832_0_0_1"/>
<sequence length="126" mass="14547">IAPTTLNRPSTTAHTQHATPPKELQPLTEELQEVLMEIDKEEGEIQSLPIHLNSHKDKVKKLKKKLYTLGEQYNTLLDNAKNNTKIAQNRIKVLEKKVTNLAEIAEVLRKEAKKSQKLYKEYIKYT</sequence>
<feature type="coiled-coil region" evidence="1">
    <location>
        <begin position="77"/>
        <end position="111"/>
    </location>
</feature>
<feature type="non-terminal residue" evidence="3">
    <location>
        <position position="1"/>
    </location>
</feature>
<name>N4UTE4_FUSC1</name>
<accession>N4UTE4</accession>
<proteinExistence type="predicted"/>
<dbReference type="EMBL" id="KB730104">
    <property type="protein sequence ID" value="ENH72056.1"/>
    <property type="molecule type" value="Genomic_DNA"/>
</dbReference>
<feature type="region of interest" description="Disordered" evidence="2">
    <location>
        <begin position="1"/>
        <end position="25"/>
    </location>
</feature>
<dbReference type="VEuPathDB" id="FungiDB:FOC1_g10006424"/>
<evidence type="ECO:0000256" key="2">
    <source>
        <dbReference type="SAM" id="MobiDB-lite"/>
    </source>
</evidence>
<evidence type="ECO:0000256" key="1">
    <source>
        <dbReference type="SAM" id="Coils"/>
    </source>
</evidence>
<gene>
    <name evidence="3" type="ORF">FOC1_g10006424</name>
</gene>
<organism evidence="3 4">
    <name type="scientific">Fusarium oxysporum f. sp. cubense (strain race 1)</name>
    <name type="common">Panama disease fungus</name>
    <dbReference type="NCBI Taxonomy" id="1229664"/>
    <lineage>
        <taxon>Eukaryota</taxon>
        <taxon>Fungi</taxon>
        <taxon>Dikarya</taxon>
        <taxon>Ascomycota</taxon>
        <taxon>Pezizomycotina</taxon>
        <taxon>Sordariomycetes</taxon>
        <taxon>Hypocreomycetidae</taxon>
        <taxon>Hypocreales</taxon>
        <taxon>Nectriaceae</taxon>
        <taxon>Fusarium</taxon>
        <taxon>Fusarium oxysporum species complex</taxon>
    </lineage>
</organism>
<reference evidence="4" key="2">
    <citation type="journal article" date="2014" name="PLoS ONE">
        <title>Genome and Transcriptome Analysis of the Fungal Pathogen Fusarium oxysporum f. sp. cubense Causing Banana Vascular Wilt Disease.</title>
        <authorList>
            <person name="Guo L."/>
            <person name="Han L."/>
            <person name="Yang L."/>
            <person name="Zeng H."/>
            <person name="Fan D."/>
            <person name="Zhu Y."/>
            <person name="Feng Y."/>
            <person name="Wang G."/>
            <person name="Peng C."/>
            <person name="Jiang X."/>
            <person name="Zhou D."/>
            <person name="Ni P."/>
            <person name="Liang C."/>
            <person name="Liu L."/>
            <person name="Wang J."/>
            <person name="Mao C."/>
            <person name="Fang X."/>
            <person name="Peng M."/>
            <person name="Huang J."/>
        </authorList>
    </citation>
    <scope>NUCLEOTIDE SEQUENCE [LARGE SCALE GENOMIC DNA]</scope>
    <source>
        <strain evidence="4">race 1</strain>
    </source>
</reference>
<dbReference type="Proteomes" id="UP000016928">
    <property type="component" value="Unassembled WGS sequence"/>
</dbReference>
<reference evidence="4" key="1">
    <citation type="submission" date="2012-09" db="EMBL/GenBank/DDBJ databases">
        <title>Genome sequencing and comparative transcriptomics of race 1 and race 4 of banana pathogen: Fusarium oxysporum f. sp. cubense.</title>
        <authorList>
            <person name="Fang X."/>
            <person name="Huang J."/>
        </authorList>
    </citation>
    <scope>NUCLEOTIDE SEQUENCE [LARGE SCALE GENOMIC DNA]</scope>
    <source>
        <strain evidence="4">race 1</strain>
    </source>
</reference>
<dbReference type="AlphaFoldDB" id="N4UTE4"/>
<keyword evidence="1" id="KW-0175">Coiled coil</keyword>
<protein>
    <submittedName>
        <fullName evidence="3">Uncharacterized protein</fullName>
    </submittedName>
</protein>
<dbReference type="STRING" id="1229664.N4UTE4"/>
<evidence type="ECO:0000313" key="3">
    <source>
        <dbReference type="EMBL" id="ENH72056.1"/>
    </source>
</evidence>
<dbReference type="OrthoDB" id="5084952at2759"/>